<proteinExistence type="inferred from homology"/>
<dbReference type="Proteomes" id="UP000887565">
    <property type="component" value="Unplaced"/>
</dbReference>
<dbReference type="GO" id="GO:0005576">
    <property type="term" value="C:extracellular region"/>
    <property type="evidence" value="ECO:0007669"/>
    <property type="project" value="UniProtKB-SubCell"/>
</dbReference>
<dbReference type="WBParaSite" id="nRc.2.0.1.t37813-RA">
    <property type="protein sequence ID" value="nRc.2.0.1.t37813-RA"/>
    <property type="gene ID" value="nRc.2.0.1.g37813"/>
</dbReference>
<dbReference type="PANTHER" id="PTHR31703">
    <property type="entry name" value="UPF0669 PROTEIN C6ORF120"/>
    <property type="match status" value="1"/>
</dbReference>
<keyword evidence="3" id="KW-0964">Secreted</keyword>
<protein>
    <submittedName>
        <fullName evidence="7">Uncharacterized protein</fullName>
    </submittedName>
</protein>
<dbReference type="PANTHER" id="PTHR31703:SF2">
    <property type="entry name" value="UPF0669 PROTEIN C6ORF120"/>
    <property type="match status" value="1"/>
</dbReference>
<comment type="subcellular location">
    <subcellularLocation>
        <location evidence="1">Secreted</location>
    </subcellularLocation>
</comment>
<keyword evidence="4" id="KW-0732">Signal</keyword>
<evidence type="ECO:0000256" key="5">
    <source>
        <dbReference type="ARBA" id="ARBA00023180"/>
    </source>
</evidence>
<evidence type="ECO:0000256" key="3">
    <source>
        <dbReference type="ARBA" id="ARBA00022525"/>
    </source>
</evidence>
<name>A0A915KG64_ROMCU</name>
<keyword evidence="5" id="KW-0325">Glycoprotein</keyword>
<evidence type="ECO:0000256" key="2">
    <source>
        <dbReference type="ARBA" id="ARBA00008960"/>
    </source>
</evidence>
<organism evidence="6 7">
    <name type="scientific">Romanomermis culicivorax</name>
    <name type="common">Nematode worm</name>
    <dbReference type="NCBI Taxonomy" id="13658"/>
    <lineage>
        <taxon>Eukaryota</taxon>
        <taxon>Metazoa</taxon>
        <taxon>Ecdysozoa</taxon>
        <taxon>Nematoda</taxon>
        <taxon>Enoplea</taxon>
        <taxon>Dorylaimia</taxon>
        <taxon>Mermithida</taxon>
        <taxon>Mermithoidea</taxon>
        <taxon>Mermithidae</taxon>
        <taxon>Romanomermis</taxon>
    </lineage>
</organism>
<dbReference type="Pfam" id="PF17065">
    <property type="entry name" value="UPF0669"/>
    <property type="match status" value="1"/>
</dbReference>
<dbReference type="InterPro" id="IPR031420">
    <property type="entry name" value="UPF0669"/>
</dbReference>
<comment type="similarity">
    <text evidence="2">Belongs to the UPF0669 family.</text>
</comment>
<evidence type="ECO:0000313" key="6">
    <source>
        <dbReference type="Proteomes" id="UP000887565"/>
    </source>
</evidence>
<accession>A0A915KG64</accession>
<evidence type="ECO:0000256" key="1">
    <source>
        <dbReference type="ARBA" id="ARBA00004613"/>
    </source>
</evidence>
<evidence type="ECO:0000313" key="7">
    <source>
        <dbReference type="WBParaSite" id="nRc.2.0.1.t37813-RA"/>
    </source>
</evidence>
<keyword evidence="6" id="KW-1185">Reference proteome</keyword>
<dbReference type="AlphaFoldDB" id="A0A915KG64"/>
<reference evidence="7" key="1">
    <citation type="submission" date="2022-11" db="UniProtKB">
        <authorList>
            <consortium name="WormBaseParasite"/>
        </authorList>
    </citation>
    <scope>IDENTIFICATION</scope>
</reference>
<evidence type="ECO:0000256" key="4">
    <source>
        <dbReference type="ARBA" id="ARBA00022729"/>
    </source>
</evidence>
<sequence length="193" mass="21923">MTASFTLSAETHIGIVAAYNYSHYNFVISRRRGGAAILILSSIEGDADLYVSRRSGYHKPTFRPKDYDFQSTTCGLDLIELDNLTLPVNIAIYGHPAHIESHYELAILMCKSDKATLDDLKNFRTLFELNSDEKFLNFVQELAISQKDYVFMDKDANDSENLLGNDKDTKHDILNTTLYVLKCLVQLLFEVII</sequence>